<evidence type="ECO:0000313" key="5">
    <source>
        <dbReference type="EMBL" id="ATG73567.1"/>
    </source>
</evidence>
<dbReference type="PANTHER" id="PTHR30290">
    <property type="entry name" value="PERIPLASMIC BINDING COMPONENT OF ABC TRANSPORTER"/>
    <property type="match status" value="1"/>
</dbReference>
<accession>A0A291HN28</accession>
<dbReference type="GO" id="GO:1904680">
    <property type="term" value="F:peptide transmembrane transporter activity"/>
    <property type="evidence" value="ECO:0007669"/>
    <property type="project" value="TreeGrafter"/>
</dbReference>
<feature type="domain" description="Solute-binding protein family 5" evidence="4">
    <location>
        <begin position="69"/>
        <end position="402"/>
    </location>
</feature>
<dbReference type="SUPFAM" id="SSF53850">
    <property type="entry name" value="Periplasmic binding protein-like II"/>
    <property type="match status" value="1"/>
</dbReference>
<dbReference type="GO" id="GO:0015833">
    <property type="term" value="P:peptide transport"/>
    <property type="evidence" value="ECO:0007669"/>
    <property type="project" value="TreeGrafter"/>
</dbReference>
<dbReference type="RefSeq" id="WP_096778859.1">
    <property type="nucleotide sequence ID" value="NZ_CP012621.1"/>
</dbReference>
<dbReference type="AlphaFoldDB" id="A0A291HN28"/>
<reference evidence="6" key="1">
    <citation type="submission" date="2015-09" db="EMBL/GenBank/DDBJ databases">
        <authorList>
            <person name="Shao Z."/>
            <person name="Wang L."/>
        </authorList>
    </citation>
    <scope>NUCLEOTIDE SEQUENCE [LARGE SCALE GENOMIC DNA]</scope>
    <source>
        <strain evidence="6">F13-1</strain>
    </source>
</reference>
<dbReference type="GO" id="GO:0030288">
    <property type="term" value="C:outer membrane-bounded periplasmic space"/>
    <property type="evidence" value="ECO:0007669"/>
    <property type="project" value="UniProtKB-ARBA"/>
</dbReference>
<dbReference type="InterPro" id="IPR039424">
    <property type="entry name" value="SBP_5"/>
</dbReference>
<dbReference type="InterPro" id="IPR030678">
    <property type="entry name" value="Peptide/Ni-bd"/>
</dbReference>
<name>A0A291HN28_9GAMM</name>
<feature type="signal peptide" evidence="3">
    <location>
        <begin position="1"/>
        <end position="22"/>
    </location>
</feature>
<evidence type="ECO:0000313" key="6">
    <source>
        <dbReference type="Proteomes" id="UP000217763"/>
    </source>
</evidence>
<keyword evidence="2 3" id="KW-0732">Signal</keyword>
<comment type="similarity">
    <text evidence="1">Belongs to the bacterial solute-binding protein 5 family.</text>
</comment>
<dbReference type="EMBL" id="CP012621">
    <property type="protein sequence ID" value="ATG73567.1"/>
    <property type="molecule type" value="Genomic_DNA"/>
</dbReference>
<proteinExistence type="inferred from homology"/>
<dbReference type="Proteomes" id="UP000217763">
    <property type="component" value="Chromosome"/>
</dbReference>
<keyword evidence="6" id="KW-1185">Reference proteome</keyword>
<evidence type="ECO:0000256" key="3">
    <source>
        <dbReference type="SAM" id="SignalP"/>
    </source>
</evidence>
<dbReference type="InterPro" id="IPR000914">
    <property type="entry name" value="SBP_5_dom"/>
</dbReference>
<dbReference type="Gene3D" id="3.10.105.10">
    <property type="entry name" value="Dipeptide-binding Protein, Domain 3"/>
    <property type="match status" value="1"/>
</dbReference>
<organism evidence="5 6">
    <name type="scientific">Zobellella denitrificans</name>
    <dbReference type="NCBI Taxonomy" id="347534"/>
    <lineage>
        <taxon>Bacteria</taxon>
        <taxon>Pseudomonadati</taxon>
        <taxon>Pseudomonadota</taxon>
        <taxon>Gammaproteobacteria</taxon>
        <taxon>Aeromonadales</taxon>
        <taxon>Aeromonadaceae</taxon>
        <taxon>Zobellella</taxon>
    </lineage>
</organism>
<dbReference type="KEGG" id="zdf:AN401_06590"/>
<dbReference type="Pfam" id="PF00496">
    <property type="entry name" value="SBP_bac_5"/>
    <property type="match status" value="1"/>
</dbReference>
<gene>
    <name evidence="5" type="ORF">AN401_06590</name>
</gene>
<evidence type="ECO:0000256" key="1">
    <source>
        <dbReference type="ARBA" id="ARBA00005695"/>
    </source>
</evidence>
<dbReference type="GO" id="GO:0043190">
    <property type="term" value="C:ATP-binding cassette (ABC) transporter complex"/>
    <property type="evidence" value="ECO:0007669"/>
    <property type="project" value="InterPro"/>
</dbReference>
<dbReference type="PANTHER" id="PTHR30290:SF38">
    <property type="entry name" value="D,D-DIPEPTIDE-BINDING PERIPLASMIC PROTEIN DDPA-RELATED"/>
    <property type="match status" value="1"/>
</dbReference>
<evidence type="ECO:0000256" key="2">
    <source>
        <dbReference type="ARBA" id="ARBA00022729"/>
    </source>
</evidence>
<feature type="chain" id="PRO_5012764677" evidence="3">
    <location>
        <begin position="23"/>
        <end position="493"/>
    </location>
</feature>
<dbReference type="Gene3D" id="3.40.190.10">
    <property type="entry name" value="Periplasmic binding protein-like II"/>
    <property type="match status" value="1"/>
</dbReference>
<sequence length="493" mass="55438">MPAVPRYFAILICLLTLGLAQAAPRTDIRVELQLEPPHLDPTQTASATTAEVTYANLFQGLTRVDQQGEVIPALARTWRVSEDGLSYDFALARGARFHDGSPFNAGVAKFALDRLRDPAGGNPQRQLYTAIDEVRTHGEHGLELRLSRPDSLLPFKLALSAAVMVHPDSADNNRHHPVGTGPYRFAGRMPGQGVRLEYFPGYWGAEPHIKQAHFTFTANLVELEASLSEGLIDHYSDASTLVSQAQLRHRSDYLIRDGIGEGEILLAINNARPPFDQLPVRRALAHAIDKQAIRKQLYQFNTPPLIGSHFSPHHSAYVELSDYYPHDREKARRLLQEAGVAPGTAMTITIPPTLYAAELALRIAGELEAIGLELQVERISWPQWLEQVFTNKDYELTIVSHIEPMDIDIYARDHYYFNYDNGAFKALWHRIEQTTAQAERYRLLADAQRMLAEDAVNVFLLMKPQLSIHKSNLRGTWVNTPVPAVVLEEMHWE</sequence>
<dbReference type="PIRSF" id="PIRSF002741">
    <property type="entry name" value="MppA"/>
    <property type="match status" value="1"/>
</dbReference>
<protein>
    <submittedName>
        <fullName evidence="5">ABC transporter substrate-binding protein</fullName>
    </submittedName>
</protein>
<evidence type="ECO:0000259" key="4">
    <source>
        <dbReference type="Pfam" id="PF00496"/>
    </source>
</evidence>